<gene>
    <name evidence="7" type="ORF">Stube_04440</name>
</gene>
<dbReference type="InterPro" id="IPR014710">
    <property type="entry name" value="RmlC-like_jellyroll"/>
</dbReference>
<accession>A0A640UMB4</accession>
<evidence type="ECO:0000259" key="5">
    <source>
        <dbReference type="PROSITE" id="PS50042"/>
    </source>
</evidence>
<dbReference type="GO" id="GO:0003700">
    <property type="term" value="F:DNA-binding transcription factor activity"/>
    <property type="evidence" value="ECO:0007669"/>
    <property type="project" value="TreeGrafter"/>
</dbReference>
<evidence type="ECO:0000256" key="1">
    <source>
        <dbReference type="ARBA" id="ARBA00023015"/>
    </source>
</evidence>
<keyword evidence="2" id="KW-0238">DNA-binding</keyword>
<evidence type="ECO:0000259" key="6">
    <source>
        <dbReference type="PROSITE" id="PS51063"/>
    </source>
</evidence>
<dbReference type="Gene3D" id="1.10.10.10">
    <property type="entry name" value="Winged helix-like DNA-binding domain superfamily/Winged helix DNA-binding domain"/>
    <property type="match status" value="1"/>
</dbReference>
<dbReference type="EMBL" id="BLIR01000001">
    <property type="protein sequence ID" value="GFE35771.1"/>
    <property type="molecule type" value="Genomic_DNA"/>
</dbReference>
<organism evidence="7 8">
    <name type="scientific">Streptomyces tubercidicus</name>
    <dbReference type="NCBI Taxonomy" id="47759"/>
    <lineage>
        <taxon>Bacteria</taxon>
        <taxon>Bacillati</taxon>
        <taxon>Actinomycetota</taxon>
        <taxon>Actinomycetes</taxon>
        <taxon>Kitasatosporales</taxon>
        <taxon>Streptomycetaceae</taxon>
        <taxon>Streptomyces</taxon>
    </lineage>
</organism>
<dbReference type="Proteomes" id="UP000431826">
    <property type="component" value="Unassembled WGS sequence"/>
</dbReference>
<dbReference type="SUPFAM" id="SSF51206">
    <property type="entry name" value="cAMP-binding domain-like"/>
    <property type="match status" value="1"/>
</dbReference>
<evidence type="ECO:0000256" key="2">
    <source>
        <dbReference type="ARBA" id="ARBA00023125"/>
    </source>
</evidence>
<dbReference type="InterPro" id="IPR012318">
    <property type="entry name" value="HTH_CRP"/>
</dbReference>
<dbReference type="PROSITE" id="PS51063">
    <property type="entry name" value="HTH_CRP_2"/>
    <property type="match status" value="1"/>
</dbReference>
<dbReference type="InterPro" id="IPR000595">
    <property type="entry name" value="cNMP-bd_dom"/>
</dbReference>
<dbReference type="Pfam" id="PF13545">
    <property type="entry name" value="HTH_Crp_2"/>
    <property type="match status" value="1"/>
</dbReference>
<dbReference type="SUPFAM" id="SSF46785">
    <property type="entry name" value="Winged helix' DNA-binding domain"/>
    <property type="match status" value="1"/>
</dbReference>
<keyword evidence="1" id="KW-0805">Transcription regulation</keyword>
<dbReference type="PROSITE" id="PS50042">
    <property type="entry name" value="CNMP_BINDING_3"/>
    <property type="match status" value="1"/>
</dbReference>
<evidence type="ECO:0008006" key="9">
    <source>
        <dbReference type="Google" id="ProtNLM"/>
    </source>
</evidence>
<dbReference type="InterPro" id="IPR036390">
    <property type="entry name" value="WH_DNA-bd_sf"/>
</dbReference>
<dbReference type="CDD" id="cd00038">
    <property type="entry name" value="CAP_ED"/>
    <property type="match status" value="1"/>
</dbReference>
<comment type="caution">
    <text evidence="7">The sequence shown here is derived from an EMBL/GenBank/DDBJ whole genome shotgun (WGS) entry which is preliminary data.</text>
</comment>
<evidence type="ECO:0000256" key="3">
    <source>
        <dbReference type="ARBA" id="ARBA00023163"/>
    </source>
</evidence>
<sequence>MEWSGFGGVRVDTDGVVNPVSGQPGPAAVPAESKPMTPSRASRLDDQVPFLARLEHQERVALLELGRPMKYSPRSVLVHQDEPSTHVMVILAGWTKVIHSAANGYEALLALRGPGDIVGEASAVSGRSRSATVAALGRVEAVTIERGRFLDHLAEFPATALQLLSLIGDRTQASDRRRVEQGALGVRERLSLLILELSRTHGVQDAEGVRLTTGLSQHELAGAVGASREAVARLLKELRERDIVRTSRRGLVIVRPDLLRRIGGGE</sequence>
<evidence type="ECO:0000313" key="8">
    <source>
        <dbReference type="Proteomes" id="UP000431826"/>
    </source>
</evidence>
<keyword evidence="8" id="KW-1185">Reference proteome</keyword>
<dbReference type="InterPro" id="IPR050397">
    <property type="entry name" value="Env_Response_Regulators"/>
</dbReference>
<dbReference type="AlphaFoldDB" id="A0A640UMB4"/>
<feature type="domain" description="Cyclic nucleotide-binding" evidence="5">
    <location>
        <begin position="50"/>
        <end position="149"/>
    </location>
</feature>
<feature type="region of interest" description="Disordered" evidence="4">
    <location>
        <begin position="14"/>
        <end position="41"/>
    </location>
</feature>
<dbReference type="SMART" id="SM00100">
    <property type="entry name" value="cNMP"/>
    <property type="match status" value="1"/>
</dbReference>
<reference evidence="7 8" key="1">
    <citation type="submission" date="2019-12" db="EMBL/GenBank/DDBJ databases">
        <title>Whole genome shotgun sequence of Streptomyces tubercidicus NBRC 13090.</title>
        <authorList>
            <person name="Ichikawa N."/>
            <person name="Kimura A."/>
            <person name="Kitahashi Y."/>
            <person name="Komaki H."/>
            <person name="Tamura T."/>
        </authorList>
    </citation>
    <scope>NUCLEOTIDE SEQUENCE [LARGE SCALE GENOMIC DNA]</scope>
    <source>
        <strain evidence="7 8">NBRC 13090</strain>
    </source>
</reference>
<dbReference type="Gene3D" id="2.60.120.10">
    <property type="entry name" value="Jelly Rolls"/>
    <property type="match status" value="1"/>
</dbReference>
<dbReference type="GO" id="GO:0003677">
    <property type="term" value="F:DNA binding"/>
    <property type="evidence" value="ECO:0007669"/>
    <property type="project" value="UniProtKB-KW"/>
</dbReference>
<evidence type="ECO:0000313" key="7">
    <source>
        <dbReference type="EMBL" id="GFE35771.1"/>
    </source>
</evidence>
<evidence type="ECO:0000256" key="4">
    <source>
        <dbReference type="SAM" id="MobiDB-lite"/>
    </source>
</evidence>
<keyword evidence="3" id="KW-0804">Transcription</keyword>
<dbReference type="PANTHER" id="PTHR24567:SF74">
    <property type="entry name" value="HTH-TYPE TRANSCRIPTIONAL REGULATOR ARCR"/>
    <property type="match status" value="1"/>
</dbReference>
<dbReference type="Pfam" id="PF00027">
    <property type="entry name" value="cNMP_binding"/>
    <property type="match status" value="1"/>
</dbReference>
<dbReference type="GO" id="GO:0005829">
    <property type="term" value="C:cytosol"/>
    <property type="evidence" value="ECO:0007669"/>
    <property type="project" value="TreeGrafter"/>
</dbReference>
<name>A0A640UMB4_9ACTN</name>
<feature type="domain" description="HTH crp-type" evidence="6">
    <location>
        <begin position="184"/>
        <end position="257"/>
    </location>
</feature>
<dbReference type="InterPro" id="IPR036388">
    <property type="entry name" value="WH-like_DNA-bd_sf"/>
</dbReference>
<protein>
    <recommendedName>
        <fullName evidence="9">Crp/Fnr family transcriptional regulator</fullName>
    </recommendedName>
</protein>
<dbReference type="PANTHER" id="PTHR24567">
    <property type="entry name" value="CRP FAMILY TRANSCRIPTIONAL REGULATORY PROTEIN"/>
    <property type="match status" value="1"/>
</dbReference>
<proteinExistence type="predicted"/>
<dbReference type="InterPro" id="IPR018490">
    <property type="entry name" value="cNMP-bd_dom_sf"/>
</dbReference>
<dbReference type="SMART" id="SM00419">
    <property type="entry name" value="HTH_CRP"/>
    <property type="match status" value="1"/>
</dbReference>